<dbReference type="InterPro" id="IPR020103">
    <property type="entry name" value="PsdUridine_synth_cat_dom_sf"/>
</dbReference>
<dbReference type="EC" id="5.4.99.25" evidence="3"/>
<evidence type="ECO:0000313" key="8">
    <source>
        <dbReference type="EMBL" id="KEZ39690.1"/>
    </source>
</evidence>
<feature type="compositionally biased region" description="Basic and acidic residues" evidence="6">
    <location>
        <begin position="254"/>
        <end position="267"/>
    </location>
</feature>
<feature type="region of interest" description="Disordered" evidence="6">
    <location>
        <begin position="425"/>
        <end position="491"/>
    </location>
</feature>
<dbReference type="InterPro" id="IPR002501">
    <property type="entry name" value="PsdUridine_synth_N"/>
</dbReference>
<dbReference type="GO" id="GO:1990481">
    <property type="term" value="P:mRNA pseudouridine synthesis"/>
    <property type="evidence" value="ECO:0007669"/>
    <property type="project" value="TreeGrafter"/>
</dbReference>
<evidence type="ECO:0000256" key="5">
    <source>
        <dbReference type="ARBA" id="ARBA00023235"/>
    </source>
</evidence>
<comment type="catalytic activity">
    <reaction evidence="1">
        <text>a uridine in mRNA = a pseudouridine in mRNA</text>
        <dbReference type="Rhea" id="RHEA:56644"/>
        <dbReference type="Rhea" id="RHEA-COMP:14658"/>
        <dbReference type="Rhea" id="RHEA-COMP:14659"/>
        <dbReference type="ChEBI" id="CHEBI:65314"/>
        <dbReference type="ChEBI" id="CHEBI:65315"/>
    </reaction>
</comment>
<dbReference type="PANTHER" id="PTHR13767">
    <property type="entry name" value="TRNA-PSEUDOURIDINE SYNTHASE"/>
    <property type="match status" value="1"/>
</dbReference>
<dbReference type="InterPro" id="IPR014780">
    <property type="entry name" value="tRNA_psdUridine_synth_TruB"/>
</dbReference>
<dbReference type="GO" id="GO:0160148">
    <property type="term" value="F:tRNA pseudouridine(55) synthase activity"/>
    <property type="evidence" value="ECO:0007669"/>
    <property type="project" value="UniProtKB-EC"/>
</dbReference>
<dbReference type="HAMAP" id="MF_01080">
    <property type="entry name" value="TruB_bact"/>
    <property type="match status" value="1"/>
</dbReference>
<dbReference type="Gene3D" id="3.30.2350.10">
    <property type="entry name" value="Pseudouridine synthase"/>
    <property type="match status" value="1"/>
</dbReference>
<feature type="domain" description="Pseudouridine synthase II N-terminal" evidence="7">
    <location>
        <begin position="69"/>
        <end position="199"/>
    </location>
</feature>
<dbReference type="GO" id="GO:0006400">
    <property type="term" value="P:tRNA modification"/>
    <property type="evidence" value="ECO:0007669"/>
    <property type="project" value="TreeGrafter"/>
</dbReference>
<evidence type="ECO:0000256" key="3">
    <source>
        <dbReference type="ARBA" id="ARBA00012787"/>
    </source>
</evidence>
<dbReference type="RefSeq" id="XP_016639489.1">
    <property type="nucleotide sequence ID" value="XM_016790979.1"/>
</dbReference>
<evidence type="ECO:0000256" key="6">
    <source>
        <dbReference type="SAM" id="MobiDB-lite"/>
    </source>
</evidence>
<comment type="caution">
    <text evidence="8">The sequence shown here is derived from an EMBL/GenBank/DDBJ whole genome shotgun (WGS) entry which is preliminary data.</text>
</comment>
<feature type="compositionally biased region" description="Basic and acidic residues" evidence="6">
    <location>
        <begin position="224"/>
        <end position="235"/>
    </location>
</feature>
<dbReference type="OMA" id="FAINKPC"/>
<dbReference type="GeneID" id="27728708"/>
<accession>A0A084FX78</accession>
<dbReference type="GO" id="GO:0005634">
    <property type="term" value="C:nucleus"/>
    <property type="evidence" value="ECO:0007669"/>
    <property type="project" value="TreeGrafter"/>
</dbReference>
<dbReference type="VEuPathDB" id="FungiDB:SAPIO_CDS9636"/>
<dbReference type="GO" id="GO:0003723">
    <property type="term" value="F:RNA binding"/>
    <property type="evidence" value="ECO:0007669"/>
    <property type="project" value="InterPro"/>
</dbReference>
<dbReference type="HOGENOM" id="CLU_032087_4_1_1"/>
<gene>
    <name evidence="8" type="ORF">SAPIO_CDS9636</name>
</gene>
<keyword evidence="9" id="KW-1185">Reference proteome</keyword>
<dbReference type="OrthoDB" id="9995526at2759"/>
<evidence type="ECO:0000256" key="2">
    <source>
        <dbReference type="ARBA" id="ARBA00008999"/>
    </source>
</evidence>
<evidence type="ECO:0000256" key="4">
    <source>
        <dbReference type="ARBA" id="ARBA00022694"/>
    </source>
</evidence>
<dbReference type="AlphaFoldDB" id="A0A084FX78"/>
<sequence>MAKDAILDGVFAINKPVGVSSAQVIRDCQTQFNPSTFFAPMINQEREKRAAEGPKLFNRRSKAKRDLRVKMGHGGTLDPLASGVLILGLGSGTKSLQSFLDCTKTYETIVLFGASTDTYDRVGRILTRRSYAHITKDMVLEALGSFRGKIKQIPPLYSALKMEGKPLYEYAREGKPIPREIPTREVEVQALELVEWYEPGTHSHRWPTEEAEDAERQLAERVWKQQENRKSLTPEEEKEEAEALAAHEAVKRKHESDVDSLVRDRPPSKRQKKMNNRNPRNEKEVLMSGALGQPSNNNSDNSNSNKGSNLIPPTDPNAPPPWKGEGPAAVKIRMTVTSGFYVRSFCHDLGVKVNSAAMMAELCRSRQGAFEVGGPNCLEYSDIEKGEEVWAPKVAKMLANWAERGNAPVDAAPLVVDPVQVSNEVAAEKARESSTGPDAPLPLPADAETVPQSVESEEVAVQASASNGVEVEGLAPPKKDDDEVSWNGFQD</sequence>
<dbReference type="PANTHER" id="PTHR13767:SF2">
    <property type="entry name" value="PSEUDOURIDYLATE SYNTHASE TRUB1"/>
    <property type="match status" value="1"/>
</dbReference>
<keyword evidence="4" id="KW-0819">tRNA processing</keyword>
<dbReference type="SUPFAM" id="SSF55120">
    <property type="entry name" value="Pseudouridine synthase"/>
    <property type="match status" value="1"/>
</dbReference>
<protein>
    <recommendedName>
        <fullName evidence="3">tRNA pseudouridine(55) synthase</fullName>
        <ecNumber evidence="3">5.4.99.25</ecNumber>
    </recommendedName>
</protein>
<evidence type="ECO:0000259" key="7">
    <source>
        <dbReference type="Pfam" id="PF01509"/>
    </source>
</evidence>
<feature type="compositionally biased region" description="Pro residues" evidence="6">
    <location>
        <begin position="313"/>
        <end position="322"/>
    </location>
</feature>
<evidence type="ECO:0000256" key="1">
    <source>
        <dbReference type="ARBA" id="ARBA00001166"/>
    </source>
</evidence>
<evidence type="ECO:0000313" key="9">
    <source>
        <dbReference type="Proteomes" id="UP000028545"/>
    </source>
</evidence>
<feature type="compositionally biased region" description="Low complexity" evidence="6">
    <location>
        <begin position="295"/>
        <end position="309"/>
    </location>
</feature>
<feature type="region of interest" description="Disordered" evidence="6">
    <location>
        <begin position="224"/>
        <end position="326"/>
    </location>
</feature>
<reference evidence="8 9" key="1">
    <citation type="journal article" date="2014" name="Genome Announc.">
        <title>Draft genome sequence of the pathogenic fungus Scedosporium apiospermum.</title>
        <authorList>
            <person name="Vandeputte P."/>
            <person name="Ghamrawi S."/>
            <person name="Rechenmann M."/>
            <person name="Iltis A."/>
            <person name="Giraud S."/>
            <person name="Fleury M."/>
            <person name="Thornton C."/>
            <person name="Delhaes L."/>
            <person name="Meyer W."/>
            <person name="Papon N."/>
            <person name="Bouchara J.P."/>
        </authorList>
    </citation>
    <scope>NUCLEOTIDE SEQUENCE [LARGE SCALE GENOMIC DNA]</scope>
    <source>
        <strain evidence="8 9">IHEM 14462</strain>
    </source>
</reference>
<dbReference type="EMBL" id="JOWA01000143">
    <property type="protein sequence ID" value="KEZ39690.1"/>
    <property type="molecule type" value="Genomic_DNA"/>
</dbReference>
<proteinExistence type="inferred from homology"/>
<comment type="similarity">
    <text evidence="2">Belongs to the pseudouridine synthase TruB family.</text>
</comment>
<dbReference type="Pfam" id="PF01509">
    <property type="entry name" value="TruB_N"/>
    <property type="match status" value="1"/>
</dbReference>
<dbReference type="Proteomes" id="UP000028545">
    <property type="component" value="Unassembled WGS sequence"/>
</dbReference>
<name>A0A084FX78_PSEDA</name>
<organism evidence="8 9">
    <name type="scientific">Pseudallescheria apiosperma</name>
    <name type="common">Scedosporium apiospermum</name>
    <dbReference type="NCBI Taxonomy" id="563466"/>
    <lineage>
        <taxon>Eukaryota</taxon>
        <taxon>Fungi</taxon>
        <taxon>Dikarya</taxon>
        <taxon>Ascomycota</taxon>
        <taxon>Pezizomycotina</taxon>
        <taxon>Sordariomycetes</taxon>
        <taxon>Hypocreomycetidae</taxon>
        <taxon>Microascales</taxon>
        <taxon>Microascaceae</taxon>
        <taxon>Scedosporium</taxon>
    </lineage>
</organism>
<dbReference type="KEGG" id="sapo:SAPIO_CDS9636"/>
<keyword evidence="5" id="KW-0413">Isomerase</keyword>